<evidence type="ECO:0000256" key="4">
    <source>
        <dbReference type="ARBA" id="ARBA00022741"/>
    </source>
</evidence>
<reference evidence="8 9" key="1">
    <citation type="submission" date="2016-09" db="EMBL/GenBank/DDBJ databases">
        <title>Genomic Taxonomy of the Vibrionaceae.</title>
        <authorList>
            <person name="Gonzalez-Castillo A."/>
            <person name="Gomez-Gil B."/>
            <person name="Enciso-Ibarra K."/>
        </authorList>
    </citation>
    <scope>NUCLEOTIDE SEQUENCE [LARGE SCALE GENOMIC DNA]</scope>
    <source>
        <strain evidence="8 9">CAIM 703</strain>
    </source>
</reference>
<dbReference type="RefSeq" id="WP_075708084.1">
    <property type="nucleotide sequence ID" value="NZ_MJMJ01000012.1"/>
</dbReference>
<keyword evidence="4" id="KW-0547">Nucleotide-binding</keyword>
<dbReference type="Gene3D" id="3.40.50.12780">
    <property type="entry name" value="N-terminal domain of ligase-like"/>
    <property type="match status" value="1"/>
</dbReference>
<dbReference type="SUPFAM" id="SSF56801">
    <property type="entry name" value="Acetyl-CoA synthetase-like"/>
    <property type="match status" value="1"/>
</dbReference>
<evidence type="ECO:0000256" key="1">
    <source>
        <dbReference type="ARBA" id="ARBA00006432"/>
    </source>
</evidence>
<dbReference type="InterPro" id="IPR025110">
    <property type="entry name" value="AMP-bd_C"/>
</dbReference>
<protein>
    <submittedName>
        <fullName evidence="8">O-succinylbenzoate--CoA ligase</fullName>
    </submittedName>
</protein>
<dbReference type="InterPro" id="IPR020845">
    <property type="entry name" value="AMP-binding_CS"/>
</dbReference>
<dbReference type="STRING" id="1381081.BIY22_05530"/>
<dbReference type="InterPro" id="IPR000873">
    <property type="entry name" value="AMP-dep_synth/lig_dom"/>
</dbReference>
<dbReference type="AlphaFoldDB" id="A0A1Q9HJF3"/>
<feature type="domain" description="AMP-dependent synthetase/ligase" evidence="6">
    <location>
        <begin position="13"/>
        <end position="324"/>
    </location>
</feature>
<sequence>MQQNFDTVSPLHYWARKSPNCFALSTQARRYSWQQLEQAVLRCAAALQQQGIAAGNVVTCVARNSAELVFIYLACMEIGAVCAITMPQPRASLQSKLATLYAKDEIARVWFGNGAQPYQLSNIQLIDFDEASSDTVVGYRADGLASIIFTSGSTGAPKAVAHTHQQHLASAQGLLERFSFTAQDTWLLSLPMYHVSGLAIIYRWLLAGAGLKVGSGELTADIQGVTHASLVATQLSRLLATEASLTLSHVLLGGSHVPLALSQQAAQQGIETWLGYGMTEAASTVTAKQIDAQYSAGRVLPRRQIELRNGRIFIAGDTLASGYYQQGELTPIVDPQGWFDSKDLGVWLDNQELVIKGRADNQFISGGENIHCEEIEQAINAHSDVQLALVVAVQDAEFGARPIAFIDTSVAIEKLDLSVWLAERLVKFKHPSHYFALPQSLQTGGIKVSRSELKAWVSANTDFTVI</sequence>
<evidence type="ECO:0000313" key="9">
    <source>
        <dbReference type="Proteomes" id="UP000186313"/>
    </source>
</evidence>
<dbReference type="NCBIfam" id="TIGR01923">
    <property type="entry name" value="menE"/>
    <property type="match status" value="1"/>
</dbReference>
<dbReference type="Pfam" id="PF13193">
    <property type="entry name" value="AMP-binding_C"/>
    <property type="match status" value="1"/>
</dbReference>
<dbReference type="InterPro" id="IPR010192">
    <property type="entry name" value="MenE"/>
</dbReference>
<keyword evidence="5" id="KW-0067">ATP-binding</keyword>
<organism evidence="8 9">
    <name type="scientific">Vibrio panuliri</name>
    <dbReference type="NCBI Taxonomy" id="1381081"/>
    <lineage>
        <taxon>Bacteria</taxon>
        <taxon>Pseudomonadati</taxon>
        <taxon>Pseudomonadota</taxon>
        <taxon>Gammaproteobacteria</taxon>
        <taxon>Vibrionales</taxon>
        <taxon>Vibrionaceae</taxon>
        <taxon>Vibrio</taxon>
    </lineage>
</organism>
<dbReference type="GO" id="GO:0008756">
    <property type="term" value="F:o-succinylbenzoate-CoA ligase activity"/>
    <property type="evidence" value="ECO:0007669"/>
    <property type="project" value="InterPro"/>
</dbReference>
<dbReference type="PANTHER" id="PTHR43201">
    <property type="entry name" value="ACYL-COA SYNTHETASE"/>
    <property type="match status" value="1"/>
</dbReference>
<name>A0A1Q9HJF3_9VIBR</name>
<evidence type="ECO:0000259" key="6">
    <source>
        <dbReference type="Pfam" id="PF00501"/>
    </source>
</evidence>
<dbReference type="GO" id="GO:0031956">
    <property type="term" value="F:medium-chain fatty acid-CoA ligase activity"/>
    <property type="evidence" value="ECO:0007669"/>
    <property type="project" value="TreeGrafter"/>
</dbReference>
<comment type="similarity">
    <text evidence="1">Belongs to the ATP-dependent AMP-binding enzyme family.</text>
</comment>
<dbReference type="Gene3D" id="3.30.300.30">
    <property type="match status" value="1"/>
</dbReference>
<keyword evidence="3 8" id="KW-0436">Ligase</keyword>
<dbReference type="PROSITE" id="PS00455">
    <property type="entry name" value="AMP_BINDING"/>
    <property type="match status" value="1"/>
</dbReference>
<dbReference type="InterPro" id="IPR045851">
    <property type="entry name" value="AMP-bd_C_sf"/>
</dbReference>
<evidence type="ECO:0000256" key="2">
    <source>
        <dbReference type="ARBA" id="ARBA00022428"/>
    </source>
</evidence>
<dbReference type="GO" id="GO:0009234">
    <property type="term" value="P:menaquinone biosynthetic process"/>
    <property type="evidence" value="ECO:0007669"/>
    <property type="project" value="UniProtKB-KW"/>
</dbReference>
<dbReference type="PANTHER" id="PTHR43201:SF5">
    <property type="entry name" value="MEDIUM-CHAIN ACYL-COA LIGASE ACSF2, MITOCHONDRIAL"/>
    <property type="match status" value="1"/>
</dbReference>
<dbReference type="Proteomes" id="UP000186313">
    <property type="component" value="Unassembled WGS sequence"/>
</dbReference>
<proteinExistence type="inferred from homology"/>
<evidence type="ECO:0000256" key="3">
    <source>
        <dbReference type="ARBA" id="ARBA00022598"/>
    </source>
</evidence>
<dbReference type="GO" id="GO:0006631">
    <property type="term" value="P:fatty acid metabolic process"/>
    <property type="evidence" value="ECO:0007669"/>
    <property type="project" value="TreeGrafter"/>
</dbReference>
<dbReference type="OrthoDB" id="9803968at2"/>
<dbReference type="NCBIfam" id="NF006539">
    <property type="entry name" value="PRK09029.1"/>
    <property type="match status" value="1"/>
</dbReference>
<dbReference type="GO" id="GO:0005524">
    <property type="term" value="F:ATP binding"/>
    <property type="evidence" value="ECO:0007669"/>
    <property type="project" value="UniProtKB-KW"/>
</dbReference>
<evidence type="ECO:0000313" key="8">
    <source>
        <dbReference type="EMBL" id="OLQ90454.1"/>
    </source>
</evidence>
<dbReference type="Pfam" id="PF00501">
    <property type="entry name" value="AMP-binding"/>
    <property type="match status" value="1"/>
</dbReference>
<gene>
    <name evidence="8" type="ORF">BIY22_05530</name>
</gene>
<dbReference type="CDD" id="cd17630">
    <property type="entry name" value="OSB_MenE-like"/>
    <property type="match status" value="1"/>
</dbReference>
<keyword evidence="2" id="KW-0474">Menaquinone biosynthesis</keyword>
<dbReference type="EMBL" id="MJMJ01000012">
    <property type="protein sequence ID" value="OLQ90454.1"/>
    <property type="molecule type" value="Genomic_DNA"/>
</dbReference>
<feature type="domain" description="AMP-binding enzyme C-terminal" evidence="7">
    <location>
        <begin position="374"/>
        <end position="439"/>
    </location>
</feature>
<evidence type="ECO:0000256" key="5">
    <source>
        <dbReference type="ARBA" id="ARBA00022840"/>
    </source>
</evidence>
<dbReference type="InterPro" id="IPR042099">
    <property type="entry name" value="ANL_N_sf"/>
</dbReference>
<comment type="caution">
    <text evidence="8">The sequence shown here is derived from an EMBL/GenBank/DDBJ whole genome shotgun (WGS) entry which is preliminary data.</text>
</comment>
<evidence type="ECO:0000259" key="7">
    <source>
        <dbReference type="Pfam" id="PF13193"/>
    </source>
</evidence>
<accession>A0A1Q9HJF3</accession>